<dbReference type="Pfam" id="PF17754">
    <property type="entry name" value="TetR_C_14"/>
    <property type="match status" value="1"/>
</dbReference>
<evidence type="ECO:0000259" key="5">
    <source>
        <dbReference type="PROSITE" id="PS50977"/>
    </source>
</evidence>
<keyword evidence="1" id="KW-0805">Transcription regulation</keyword>
<dbReference type="Proteomes" id="UP001210380">
    <property type="component" value="Unassembled WGS sequence"/>
</dbReference>
<name>A0ABT4VAP5_9PSEU</name>
<dbReference type="InterPro" id="IPR009057">
    <property type="entry name" value="Homeodomain-like_sf"/>
</dbReference>
<evidence type="ECO:0000256" key="1">
    <source>
        <dbReference type="ARBA" id="ARBA00023015"/>
    </source>
</evidence>
<gene>
    <name evidence="6" type="ORF">OU415_36790</name>
</gene>
<dbReference type="EMBL" id="JAQGLA010000138">
    <property type="protein sequence ID" value="MDA3631031.1"/>
    <property type="molecule type" value="Genomic_DNA"/>
</dbReference>
<dbReference type="PROSITE" id="PS50977">
    <property type="entry name" value="HTH_TETR_2"/>
    <property type="match status" value="1"/>
</dbReference>
<proteinExistence type="predicted"/>
<dbReference type="PANTHER" id="PTHR30055">
    <property type="entry name" value="HTH-TYPE TRANSCRIPTIONAL REGULATOR RUTR"/>
    <property type="match status" value="1"/>
</dbReference>
<dbReference type="PANTHER" id="PTHR30055:SF238">
    <property type="entry name" value="MYCOFACTOCIN BIOSYNTHESIS TRANSCRIPTIONAL REGULATOR MFTR-RELATED"/>
    <property type="match status" value="1"/>
</dbReference>
<sequence length="214" mass="23276">MNSPNDQGGLRARKKQRTRAALIDAGLDLFLANGYEATTIDEIAAAVEVSSRTFFRYFAGKEDVALAKGVEFDELVLDALAARPADEPPLISLRHALLDVLRESAADSGVQRFLSTQHLINKTPALLAGNLRRAAGTEERLTAEIAKRQGLDLAEDMRPRVLVGAVWGAFRIGLETTCADPSREVGRMVELVEQAIDLATAGIPQRWGGDPRSW</sequence>
<feature type="DNA-binding region" description="H-T-H motif" evidence="4">
    <location>
        <begin position="39"/>
        <end position="58"/>
    </location>
</feature>
<dbReference type="InterPro" id="IPR023772">
    <property type="entry name" value="DNA-bd_HTH_TetR-type_CS"/>
</dbReference>
<dbReference type="Pfam" id="PF00440">
    <property type="entry name" value="TetR_N"/>
    <property type="match status" value="1"/>
</dbReference>
<dbReference type="RefSeq" id="WP_270954341.1">
    <property type="nucleotide sequence ID" value="NZ_JAQGLA010000138.1"/>
</dbReference>
<keyword evidence="3" id="KW-0804">Transcription</keyword>
<keyword evidence="7" id="KW-1185">Reference proteome</keyword>
<organism evidence="6 7">
    <name type="scientific">Saccharopolyspora oryzae</name>
    <dbReference type="NCBI Taxonomy" id="2997343"/>
    <lineage>
        <taxon>Bacteria</taxon>
        <taxon>Bacillati</taxon>
        <taxon>Actinomycetota</taxon>
        <taxon>Actinomycetes</taxon>
        <taxon>Pseudonocardiales</taxon>
        <taxon>Pseudonocardiaceae</taxon>
        <taxon>Saccharopolyspora</taxon>
    </lineage>
</organism>
<dbReference type="InterPro" id="IPR001647">
    <property type="entry name" value="HTH_TetR"/>
</dbReference>
<dbReference type="PROSITE" id="PS01081">
    <property type="entry name" value="HTH_TETR_1"/>
    <property type="match status" value="1"/>
</dbReference>
<protein>
    <submittedName>
        <fullName evidence="6">TetR family transcriptional regulator</fullName>
    </submittedName>
</protein>
<accession>A0ABT4VAP5</accession>
<evidence type="ECO:0000256" key="2">
    <source>
        <dbReference type="ARBA" id="ARBA00023125"/>
    </source>
</evidence>
<comment type="caution">
    <text evidence="6">The sequence shown here is derived from an EMBL/GenBank/DDBJ whole genome shotgun (WGS) entry which is preliminary data.</text>
</comment>
<dbReference type="Gene3D" id="1.10.10.60">
    <property type="entry name" value="Homeodomain-like"/>
    <property type="match status" value="1"/>
</dbReference>
<dbReference type="PRINTS" id="PR00455">
    <property type="entry name" value="HTHTETR"/>
</dbReference>
<evidence type="ECO:0000313" key="6">
    <source>
        <dbReference type="EMBL" id="MDA3631031.1"/>
    </source>
</evidence>
<dbReference type="InterPro" id="IPR050109">
    <property type="entry name" value="HTH-type_TetR-like_transc_reg"/>
</dbReference>
<dbReference type="InterPro" id="IPR041347">
    <property type="entry name" value="MftR_C"/>
</dbReference>
<dbReference type="SUPFAM" id="SSF46689">
    <property type="entry name" value="Homeodomain-like"/>
    <property type="match status" value="1"/>
</dbReference>
<evidence type="ECO:0000256" key="3">
    <source>
        <dbReference type="ARBA" id="ARBA00023163"/>
    </source>
</evidence>
<reference evidence="6 7" key="1">
    <citation type="submission" date="2022-11" db="EMBL/GenBank/DDBJ databases">
        <title>Draft genome sequence of Saccharopolyspora sp. WRP15-2 isolated from rhizosphere soils of wild rice in Thailand.</title>
        <authorList>
            <person name="Duangmal K."/>
            <person name="Kammanee S."/>
            <person name="Muangham S."/>
        </authorList>
    </citation>
    <scope>NUCLEOTIDE SEQUENCE [LARGE SCALE GENOMIC DNA]</scope>
    <source>
        <strain evidence="6 7">WRP15-2</strain>
    </source>
</reference>
<dbReference type="Gene3D" id="1.10.357.10">
    <property type="entry name" value="Tetracycline Repressor, domain 2"/>
    <property type="match status" value="1"/>
</dbReference>
<evidence type="ECO:0000256" key="4">
    <source>
        <dbReference type="PROSITE-ProRule" id="PRU00335"/>
    </source>
</evidence>
<evidence type="ECO:0000313" key="7">
    <source>
        <dbReference type="Proteomes" id="UP001210380"/>
    </source>
</evidence>
<feature type="domain" description="HTH tetR-type" evidence="5">
    <location>
        <begin position="16"/>
        <end position="76"/>
    </location>
</feature>
<keyword evidence="2 4" id="KW-0238">DNA-binding</keyword>